<dbReference type="RefSeq" id="WP_134493144.1">
    <property type="nucleotide sequence ID" value="NZ_SOEZ01000079.1"/>
</dbReference>
<keyword evidence="1" id="KW-0812">Transmembrane</keyword>
<evidence type="ECO:0000256" key="1">
    <source>
        <dbReference type="SAM" id="Phobius"/>
    </source>
</evidence>
<name>A0A4V3I618_9MICO</name>
<evidence type="ECO:0000313" key="2">
    <source>
        <dbReference type="EMBL" id="TFB46503.1"/>
    </source>
</evidence>
<comment type="caution">
    <text evidence="2">The sequence shown here is derived from an EMBL/GenBank/DDBJ whole genome shotgun (WGS) entry which is preliminary data.</text>
</comment>
<protein>
    <submittedName>
        <fullName evidence="2">Uncharacterized protein</fullName>
    </submittedName>
</protein>
<dbReference type="EMBL" id="SOEZ01000079">
    <property type="protein sequence ID" value="TFB46503.1"/>
    <property type="molecule type" value="Genomic_DNA"/>
</dbReference>
<dbReference type="AlphaFoldDB" id="A0A4V3I618"/>
<reference evidence="2 3" key="1">
    <citation type="submission" date="2019-03" db="EMBL/GenBank/DDBJ databases">
        <title>Genomics of glacier-inhabiting Cryobacterium strains.</title>
        <authorList>
            <person name="Liu Q."/>
            <person name="Xin Y.-H."/>
        </authorList>
    </citation>
    <scope>NUCLEOTIDE SEQUENCE [LARGE SCALE GENOMIC DNA]</scope>
    <source>
        <strain evidence="2 3">Sr47</strain>
    </source>
</reference>
<sequence>MTQDEIALWVQVAAVLAAVGASIVALVISAKDRNAAHFIAAEDRKFAQRHSKLMFELETLVRLLENRNRGGSTDREESSRMGAEALTLVGLIGPERLPRQWERAVSMSDEGLRQLQDDAGFPQYKRDAIETQLAVSAVVAEIRIINDR</sequence>
<accession>A0A4V3I618</accession>
<keyword evidence="1" id="KW-1133">Transmembrane helix</keyword>
<organism evidence="2 3">
    <name type="scientific">Cryobacterium tagatosivorans</name>
    <dbReference type="NCBI Taxonomy" id="1259199"/>
    <lineage>
        <taxon>Bacteria</taxon>
        <taxon>Bacillati</taxon>
        <taxon>Actinomycetota</taxon>
        <taxon>Actinomycetes</taxon>
        <taxon>Micrococcales</taxon>
        <taxon>Microbacteriaceae</taxon>
        <taxon>Cryobacterium</taxon>
    </lineage>
</organism>
<keyword evidence="1" id="KW-0472">Membrane</keyword>
<gene>
    <name evidence="2" type="ORF">E3O23_17085</name>
</gene>
<dbReference type="Proteomes" id="UP000297866">
    <property type="component" value="Unassembled WGS sequence"/>
</dbReference>
<evidence type="ECO:0000313" key="3">
    <source>
        <dbReference type="Proteomes" id="UP000297866"/>
    </source>
</evidence>
<proteinExistence type="predicted"/>
<dbReference type="OrthoDB" id="5125342at2"/>
<keyword evidence="3" id="KW-1185">Reference proteome</keyword>
<feature type="transmembrane region" description="Helical" evidence="1">
    <location>
        <begin position="6"/>
        <end position="28"/>
    </location>
</feature>